<dbReference type="SUPFAM" id="SSF51905">
    <property type="entry name" value="FAD/NAD(P)-binding domain"/>
    <property type="match status" value="1"/>
</dbReference>
<protein>
    <recommendedName>
        <fullName evidence="3">FAD-binding domain-containing protein</fullName>
    </recommendedName>
</protein>
<dbReference type="EMBL" id="KV419115">
    <property type="protein sequence ID" value="KZP02051.1"/>
    <property type="molecule type" value="Genomic_DNA"/>
</dbReference>
<accession>A0A167SLW5</accession>
<gene>
    <name evidence="1" type="ORF">FIBSPDRAFT_970581</name>
</gene>
<evidence type="ECO:0000313" key="1">
    <source>
        <dbReference type="EMBL" id="KZP02051.1"/>
    </source>
</evidence>
<keyword evidence="2" id="KW-1185">Reference proteome</keyword>
<sequence length="51" mass="5519">MADYPLHRVHADANIDKFDVFIAGSGPIGAVYARLLVDLGYNVVMAEIGDQ</sequence>
<dbReference type="Proteomes" id="UP000076532">
    <property type="component" value="Unassembled WGS sequence"/>
</dbReference>
<evidence type="ECO:0000313" key="2">
    <source>
        <dbReference type="Proteomes" id="UP000076532"/>
    </source>
</evidence>
<reference evidence="1 2" key="1">
    <citation type="journal article" date="2016" name="Mol. Biol. Evol.">
        <title>Comparative Genomics of Early-Diverging Mushroom-Forming Fungi Provides Insights into the Origins of Lignocellulose Decay Capabilities.</title>
        <authorList>
            <person name="Nagy L.G."/>
            <person name="Riley R."/>
            <person name="Tritt A."/>
            <person name="Adam C."/>
            <person name="Daum C."/>
            <person name="Floudas D."/>
            <person name="Sun H."/>
            <person name="Yadav J.S."/>
            <person name="Pangilinan J."/>
            <person name="Larsson K.H."/>
            <person name="Matsuura K."/>
            <person name="Barry K."/>
            <person name="Labutti K."/>
            <person name="Kuo R."/>
            <person name="Ohm R.A."/>
            <person name="Bhattacharya S.S."/>
            <person name="Shirouzu T."/>
            <person name="Yoshinaga Y."/>
            <person name="Martin F.M."/>
            <person name="Grigoriev I.V."/>
            <person name="Hibbett D.S."/>
        </authorList>
    </citation>
    <scope>NUCLEOTIDE SEQUENCE [LARGE SCALE GENOMIC DNA]</scope>
    <source>
        <strain evidence="1 2">CBS 109695</strain>
    </source>
</reference>
<evidence type="ECO:0008006" key="3">
    <source>
        <dbReference type="Google" id="ProtNLM"/>
    </source>
</evidence>
<name>A0A167SLW5_9AGAM</name>
<proteinExistence type="predicted"/>
<dbReference type="STRING" id="436010.A0A167SLW5"/>
<organism evidence="1 2">
    <name type="scientific">Athelia psychrophila</name>
    <dbReference type="NCBI Taxonomy" id="1759441"/>
    <lineage>
        <taxon>Eukaryota</taxon>
        <taxon>Fungi</taxon>
        <taxon>Dikarya</taxon>
        <taxon>Basidiomycota</taxon>
        <taxon>Agaricomycotina</taxon>
        <taxon>Agaricomycetes</taxon>
        <taxon>Agaricomycetidae</taxon>
        <taxon>Atheliales</taxon>
        <taxon>Atheliaceae</taxon>
        <taxon>Athelia</taxon>
    </lineage>
</organism>
<dbReference type="InterPro" id="IPR036188">
    <property type="entry name" value="FAD/NAD-bd_sf"/>
</dbReference>
<dbReference type="OrthoDB" id="269227at2759"/>
<dbReference type="AlphaFoldDB" id="A0A167SLW5"/>